<keyword evidence="7" id="KW-1185">Reference proteome</keyword>
<evidence type="ECO:0000256" key="1">
    <source>
        <dbReference type="ARBA" id="ARBA00006739"/>
    </source>
</evidence>
<dbReference type="SUPFAM" id="SSF53448">
    <property type="entry name" value="Nucleotide-diphospho-sugar transferases"/>
    <property type="match status" value="1"/>
</dbReference>
<protein>
    <submittedName>
        <fullName evidence="6">Glycosyltransferase</fullName>
    </submittedName>
</protein>
<feature type="transmembrane region" description="Helical" evidence="4">
    <location>
        <begin position="253"/>
        <end position="277"/>
    </location>
</feature>
<keyword evidence="2" id="KW-0328">Glycosyltransferase</keyword>
<keyword evidence="4" id="KW-0472">Membrane</keyword>
<evidence type="ECO:0000259" key="5">
    <source>
        <dbReference type="Pfam" id="PF00535"/>
    </source>
</evidence>
<organism evidence="6 7">
    <name type="scientific">Myceligenerans salitolerans</name>
    <dbReference type="NCBI Taxonomy" id="1230528"/>
    <lineage>
        <taxon>Bacteria</taxon>
        <taxon>Bacillati</taxon>
        <taxon>Actinomycetota</taxon>
        <taxon>Actinomycetes</taxon>
        <taxon>Micrococcales</taxon>
        <taxon>Promicromonosporaceae</taxon>
        <taxon>Myceligenerans</taxon>
    </lineage>
</organism>
<accession>A0ABS3IDA2</accession>
<gene>
    <name evidence="6" type="ORF">J0911_18035</name>
</gene>
<keyword evidence="4" id="KW-0812">Transmembrane</keyword>
<comment type="similarity">
    <text evidence="1">Belongs to the glycosyltransferase 2 family.</text>
</comment>
<reference evidence="7" key="2">
    <citation type="submission" date="2023-07" db="EMBL/GenBank/DDBJ databases">
        <title>Myceligenerans salitolerans sp. nov., a halotolerant actinomycete isolated from a salt lake in Xinjiang, China.</title>
        <authorList>
            <person name="Guan T."/>
        </authorList>
    </citation>
    <scope>NUCLEOTIDE SEQUENCE [LARGE SCALE GENOMIC DNA]</scope>
    <source>
        <strain evidence="7">XHU 5031</strain>
    </source>
</reference>
<dbReference type="PANTHER" id="PTHR43630:SF1">
    <property type="entry name" value="POLY-BETA-1,6-N-ACETYL-D-GLUCOSAMINE SYNTHASE"/>
    <property type="match status" value="1"/>
</dbReference>
<evidence type="ECO:0000256" key="2">
    <source>
        <dbReference type="ARBA" id="ARBA00022676"/>
    </source>
</evidence>
<keyword evidence="4" id="KW-1133">Transmembrane helix</keyword>
<dbReference type="InterPro" id="IPR001173">
    <property type="entry name" value="Glyco_trans_2-like"/>
</dbReference>
<keyword evidence="3" id="KW-0808">Transferase</keyword>
<evidence type="ECO:0000256" key="3">
    <source>
        <dbReference type="ARBA" id="ARBA00022679"/>
    </source>
</evidence>
<name>A0ABS3IDA2_9MICO</name>
<evidence type="ECO:0000313" key="6">
    <source>
        <dbReference type="EMBL" id="MBO0610928.1"/>
    </source>
</evidence>
<comment type="caution">
    <text evidence="6">The sequence shown here is derived from an EMBL/GenBank/DDBJ whole genome shotgun (WGS) entry which is preliminary data.</text>
</comment>
<dbReference type="PANTHER" id="PTHR43630">
    <property type="entry name" value="POLY-BETA-1,6-N-ACETYL-D-GLUCOSAMINE SYNTHASE"/>
    <property type="match status" value="1"/>
</dbReference>
<dbReference type="Gene3D" id="3.90.550.10">
    <property type="entry name" value="Spore Coat Polysaccharide Biosynthesis Protein SpsA, Chain A"/>
    <property type="match status" value="1"/>
</dbReference>
<reference evidence="6 7" key="1">
    <citation type="submission" date="2021-03" db="EMBL/GenBank/DDBJ databases">
        <authorList>
            <person name="Xin L."/>
        </authorList>
    </citation>
    <scope>NUCLEOTIDE SEQUENCE [LARGE SCALE GENOMIC DNA]</scope>
    <source>
        <strain evidence="6 7">XHU 5031</strain>
    </source>
</reference>
<feature type="domain" description="Glycosyltransferase 2-like" evidence="5">
    <location>
        <begin position="22"/>
        <end position="135"/>
    </location>
</feature>
<proteinExistence type="inferred from homology"/>
<dbReference type="Pfam" id="PF00535">
    <property type="entry name" value="Glycos_transf_2"/>
    <property type="match status" value="1"/>
</dbReference>
<evidence type="ECO:0000313" key="7">
    <source>
        <dbReference type="Proteomes" id="UP000664617"/>
    </source>
</evidence>
<dbReference type="InterPro" id="IPR029044">
    <property type="entry name" value="Nucleotide-diphossugar_trans"/>
</dbReference>
<sequence>MSGRADRATVARRRWNSTPQVSLVMTVLNEEHGLPAFLESLSAQTLLPDELVVVDGGSTDETVSVLESWGTTAPVKLTVIEAAGANISEGRNLAIERAQHEVIAVTDAGTCLDAGWLEALVAAKRDDVDVVAGFFEPMWNSWNERLFATVLMPLRDEIDPATFLPSSRSLLVTRDAWRAASGYPEWLDYCEDLVFDLAMKRAGLRFVFEPGAIARWSARDGWRAYAKQYYRYARGDGKSGLWPRRHALRYATYAAGAAGVLAPFPAMIRPLLVLGFLGYSAKFFRRAWRRRPPGRCATLRLLVAVPVVVAAGDLAKMAGYPAGVVWRCRSR</sequence>
<dbReference type="Proteomes" id="UP000664617">
    <property type="component" value="Unassembled WGS sequence"/>
</dbReference>
<evidence type="ECO:0000256" key="4">
    <source>
        <dbReference type="SAM" id="Phobius"/>
    </source>
</evidence>
<dbReference type="EMBL" id="JAFMPK010000048">
    <property type="protein sequence ID" value="MBO0610928.1"/>
    <property type="molecule type" value="Genomic_DNA"/>
</dbReference>
<dbReference type="RefSeq" id="WP_207276898.1">
    <property type="nucleotide sequence ID" value="NZ_JAFMPK010000048.1"/>
</dbReference>